<protein>
    <submittedName>
        <fullName evidence="1">Uncharacterized protein</fullName>
    </submittedName>
</protein>
<dbReference type="AlphaFoldDB" id="A0A2R5FGA6"/>
<name>A0A2R5FGA6_NOSCO</name>
<organism evidence="1 2">
    <name type="scientific">Nostoc commune NIES-4072</name>
    <dbReference type="NCBI Taxonomy" id="2005467"/>
    <lineage>
        <taxon>Bacteria</taxon>
        <taxon>Bacillati</taxon>
        <taxon>Cyanobacteriota</taxon>
        <taxon>Cyanophyceae</taxon>
        <taxon>Nostocales</taxon>
        <taxon>Nostocaceae</taxon>
        <taxon>Nostoc</taxon>
    </lineage>
</organism>
<dbReference type="InterPro" id="IPR025478">
    <property type="entry name" value="COP23"/>
</dbReference>
<dbReference type="Pfam" id="PF14218">
    <property type="entry name" value="COP23"/>
    <property type="match status" value="1"/>
</dbReference>
<sequence length="181" mass="20501">MQLKPIVSLFTSCALTAVCITSIINQAKADDEVRFICASGYDQATNLRFPTTYAWTERGKIAIIRWKYAWFTSQTVTPEERCQQVSSRFQTAYNNQSLAYIVNGTVNNQAVICTAKQEDAACDTTLLTLRPQDNPLQILDDLKDILRGRATKPVEHSSKQQPVYYKIDIKKFLQTAPVEKE</sequence>
<dbReference type="Proteomes" id="UP000245124">
    <property type="component" value="Unassembled WGS sequence"/>
</dbReference>
<keyword evidence="2" id="KW-1185">Reference proteome</keyword>
<gene>
    <name evidence="1" type="ORF">NIES4072_04850</name>
</gene>
<evidence type="ECO:0000313" key="1">
    <source>
        <dbReference type="EMBL" id="GBG16839.1"/>
    </source>
</evidence>
<accession>A0A2R5FGA6</accession>
<evidence type="ECO:0000313" key="2">
    <source>
        <dbReference type="Proteomes" id="UP000245124"/>
    </source>
</evidence>
<reference evidence="1 2" key="1">
    <citation type="submission" date="2017-06" db="EMBL/GenBank/DDBJ databases">
        <title>Genome sequencing of cyanobaciteial culture collection at National Institute for Environmental Studies (NIES).</title>
        <authorList>
            <person name="Hirose Y."/>
            <person name="Shimura Y."/>
            <person name="Fujisawa T."/>
            <person name="Nakamura Y."/>
            <person name="Kawachi M."/>
        </authorList>
    </citation>
    <scope>NUCLEOTIDE SEQUENCE [LARGE SCALE GENOMIC DNA]</scope>
    <source>
        <strain evidence="1 2">NIES-4072</strain>
    </source>
</reference>
<dbReference type="EMBL" id="BDUD01000001">
    <property type="protein sequence ID" value="GBG16839.1"/>
    <property type="molecule type" value="Genomic_DNA"/>
</dbReference>
<proteinExistence type="predicted"/>
<comment type="caution">
    <text evidence="1">The sequence shown here is derived from an EMBL/GenBank/DDBJ whole genome shotgun (WGS) entry which is preliminary data.</text>
</comment>
<dbReference type="RefSeq" id="WP_109007152.1">
    <property type="nucleotide sequence ID" value="NZ_BDUD01000001.1"/>
</dbReference>
<dbReference type="OrthoDB" id="490444at2"/>